<sequence length="102" mass="11063">MTPRSDLDSACASHQESLRVCLLHPCSKSFCAAWYHRPCGSQLLGGRGRGSLGVGTSLVCSIEISQDCMVRPCLKEKKERMEGSKEGEYKSVRGKTQAGEVA</sequence>
<dbReference type="Proteomes" id="UP000234681">
    <property type="component" value="Chromosome 10"/>
</dbReference>
<protein>
    <submittedName>
        <fullName evidence="2">Growth factor receptor bound protein 2, isoform CRA_d</fullName>
    </submittedName>
</protein>
<keyword evidence="2" id="KW-0675">Receptor</keyword>
<evidence type="ECO:0000313" key="3">
    <source>
        <dbReference type="Proteomes" id="UP000234681"/>
    </source>
</evidence>
<dbReference type="RGD" id="619758">
    <property type="gene designation" value="Grb2"/>
</dbReference>
<proteinExistence type="predicted"/>
<organism evidence="2 3">
    <name type="scientific">Rattus norvegicus</name>
    <name type="common">Rat</name>
    <dbReference type="NCBI Taxonomy" id="10116"/>
    <lineage>
        <taxon>Eukaryota</taxon>
        <taxon>Metazoa</taxon>
        <taxon>Chordata</taxon>
        <taxon>Craniata</taxon>
        <taxon>Vertebrata</taxon>
        <taxon>Euteleostomi</taxon>
        <taxon>Mammalia</taxon>
        <taxon>Eutheria</taxon>
        <taxon>Euarchontoglires</taxon>
        <taxon>Glires</taxon>
        <taxon>Rodentia</taxon>
        <taxon>Myomorpha</taxon>
        <taxon>Muroidea</taxon>
        <taxon>Muridae</taxon>
        <taxon>Murinae</taxon>
        <taxon>Rattus</taxon>
    </lineage>
</organism>
<gene>
    <name evidence="2 4" type="primary">Grb2</name>
    <name evidence="2" type="ORF">rCG_35383</name>
</gene>
<dbReference type="AlphaFoldDB" id="A6HKQ6"/>
<name>A6HKQ6_RAT</name>
<dbReference type="EMBL" id="CH473948">
    <property type="protein sequence ID" value="EDM06610.1"/>
    <property type="molecule type" value="Genomic_DNA"/>
</dbReference>
<accession>A6HKQ6</accession>
<reference evidence="2 3" key="2">
    <citation type="submission" date="2005-07" db="EMBL/GenBank/DDBJ databases">
        <authorList>
            <person name="Mural R.J."/>
            <person name="Li P.W."/>
            <person name="Adams M.D."/>
            <person name="Amanatides P.G."/>
            <person name="Baden-Tillson H."/>
            <person name="Barnstead M."/>
            <person name="Chin S.H."/>
            <person name="Dew I."/>
            <person name="Evans C.A."/>
            <person name="Ferriera S."/>
            <person name="Flanigan M."/>
            <person name="Fosler C."/>
            <person name="Glodek A."/>
            <person name="Gu Z."/>
            <person name="Holt R.A."/>
            <person name="Jennings D."/>
            <person name="Kraft C.L."/>
            <person name="Lu F."/>
            <person name="Nguyen T."/>
            <person name="Nusskern D.R."/>
            <person name="Pfannkoch C.M."/>
            <person name="Sitter C."/>
            <person name="Sutton G.G."/>
            <person name="Venter J.C."/>
            <person name="Wang Z."/>
            <person name="Woodage T."/>
            <person name="Zheng X.H."/>
            <person name="Zhong F."/>
        </authorList>
    </citation>
    <scope>NUCLEOTIDE SEQUENCE [LARGE SCALE GENOMIC DNA]</scope>
    <source>
        <strain evidence="2">BN</strain>
        <strain evidence="3">BN, Sprague-Dawley</strain>
    </source>
</reference>
<feature type="region of interest" description="Disordered" evidence="1">
    <location>
        <begin position="78"/>
        <end position="102"/>
    </location>
</feature>
<dbReference type="EMBL" id="CH473948">
    <property type="protein sequence ID" value="EDM06609.1"/>
    <property type="molecule type" value="Genomic_DNA"/>
</dbReference>
<reference evidence="2" key="1">
    <citation type="journal article" date="2005" name="Genome Res.">
        <title>Gene and alternative splicing annotation with AIR.</title>
        <authorList>
            <person name="Florea L."/>
            <person name="Di Francesco V."/>
            <person name="Miller J."/>
            <person name="Turner R."/>
            <person name="Yao A."/>
            <person name="Harris M."/>
            <person name="Walenz B."/>
            <person name="Mobarry C."/>
            <person name="Merkulov G.V."/>
            <person name="Charlab R."/>
            <person name="Dew I."/>
            <person name="Deng Z."/>
            <person name="Istrail S."/>
            <person name="Li P."/>
            <person name="Sutton G."/>
        </authorList>
    </citation>
    <scope>NUCLEOTIDE SEQUENCE</scope>
    <source>
        <strain evidence="2">BN</strain>
    </source>
</reference>
<evidence type="ECO:0000256" key="1">
    <source>
        <dbReference type="SAM" id="MobiDB-lite"/>
    </source>
</evidence>
<feature type="compositionally biased region" description="Basic and acidic residues" evidence="1">
    <location>
        <begin position="78"/>
        <end position="91"/>
    </location>
</feature>
<evidence type="ECO:0000313" key="4">
    <source>
        <dbReference type="RGD" id="619758"/>
    </source>
</evidence>
<evidence type="ECO:0000313" key="2">
    <source>
        <dbReference type="EMBL" id="EDM06610.1"/>
    </source>
</evidence>